<name>A0A3P6R8D4_9BILA</name>
<accession>A0A3P6R8D4</accession>
<keyword evidence="2" id="KW-1185">Reference proteome</keyword>
<reference evidence="1 2" key="1">
    <citation type="submission" date="2018-11" db="EMBL/GenBank/DDBJ databases">
        <authorList>
            <consortium name="Pathogen Informatics"/>
        </authorList>
    </citation>
    <scope>NUCLEOTIDE SEQUENCE [LARGE SCALE GENOMIC DNA]</scope>
</reference>
<dbReference type="Proteomes" id="UP000271098">
    <property type="component" value="Unassembled WGS sequence"/>
</dbReference>
<sequence length="109" mass="12020">MNRRSPPTLFDETALFTHASSLPITIPAGRFWPPQDAADSVKGFDDGFDADDNLGLDKTILPQRPPKDLNSPMGACARSIQAADDPERLFDELILRRRHDTGRAEDAST</sequence>
<evidence type="ECO:0000313" key="2">
    <source>
        <dbReference type="Proteomes" id="UP000271098"/>
    </source>
</evidence>
<evidence type="ECO:0000313" key="1">
    <source>
        <dbReference type="EMBL" id="VDK40934.1"/>
    </source>
</evidence>
<dbReference type="AlphaFoldDB" id="A0A3P6R8D4"/>
<organism evidence="1 2">
    <name type="scientific">Gongylonema pulchrum</name>
    <dbReference type="NCBI Taxonomy" id="637853"/>
    <lineage>
        <taxon>Eukaryota</taxon>
        <taxon>Metazoa</taxon>
        <taxon>Ecdysozoa</taxon>
        <taxon>Nematoda</taxon>
        <taxon>Chromadorea</taxon>
        <taxon>Rhabditida</taxon>
        <taxon>Spirurina</taxon>
        <taxon>Spiruromorpha</taxon>
        <taxon>Spiruroidea</taxon>
        <taxon>Gongylonematidae</taxon>
        <taxon>Gongylonema</taxon>
    </lineage>
</organism>
<dbReference type="OrthoDB" id="5830785at2759"/>
<dbReference type="EMBL" id="UYRT01006683">
    <property type="protein sequence ID" value="VDK40934.1"/>
    <property type="molecule type" value="Genomic_DNA"/>
</dbReference>
<gene>
    <name evidence="1" type="ORF">GPUH_LOCUS3777</name>
</gene>
<protein>
    <submittedName>
        <fullName evidence="1">Uncharacterized protein</fullName>
    </submittedName>
</protein>
<proteinExistence type="predicted"/>